<reference evidence="2 3" key="1">
    <citation type="submission" date="2019-03" db="EMBL/GenBank/DDBJ databases">
        <title>Genomic Encyclopedia of Type Strains, Phase IV (KMG-IV): sequencing the most valuable type-strain genomes for metagenomic binning, comparative biology and taxonomic classification.</title>
        <authorList>
            <person name="Goeker M."/>
        </authorList>
    </citation>
    <scope>NUCLEOTIDE SEQUENCE [LARGE SCALE GENOMIC DNA]</scope>
    <source>
        <strain evidence="2 3">DSM 102969</strain>
    </source>
</reference>
<name>A0A4R6RIK8_9HYPH</name>
<dbReference type="EMBL" id="SNXY01000006">
    <property type="protein sequence ID" value="TDP86401.1"/>
    <property type="molecule type" value="Genomic_DNA"/>
</dbReference>
<dbReference type="AlphaFoldDB" id="A0A4R6RIK8"/>
<feature type="signal peptide" evidence="1">
    <location>
        <begin position="1"/>
        <end position="20"/>
    </location>
</feature>
<gene>
    <name evidence="2" type="ORF">EDD54_0272</name>
</gene>
<protein>
    <recommendedName>
        <fullName evidence="4">Secreted protein</fullName>
    </recommendedName>
</protein>
<organism evidence="2 3">
    <name type="scientific">Oharaeibacter diazotrophicus</name>
    <dbReference type="NCBI Taxonomy" id="1920512"/>
    <lineage>
        <taxon>Bacteria</taxon>
        <taxon>Pseudomonadati</taxon>
        <taxon>Pseudomonadota</taxon>
        <taxon>Alphaproteobacteria</taxon>
        <taxon>Hyphomicrobiales</taxon>
        <taxon>Pleomorphomonadaceae</taxon>
        <taxon>Oharaeibacter</taxon>
    </lineage>
</organism>
<sequence length="167" mass="17157">MNRFVATIALAATLATPALAADDTAKVSRNDTVSGGQVAGGSTRATESTVGTQRIVGGAAGSNVRVALVYDYQYGVVRSYGAYSMRRPANTVGIYCIRPTSLGSTAINASVPVVAADYGRSGGGTAVTASLRTTTYCNANEYGIYTMREVSGTYVASGNVGFNFIVP</sequence>
<keyword evidence="1" id="KW-0732">Signal</keyword>
<keyword evidence="3" id="KW-1185">Reference proteome</keyword>
<evidence type="ECO:0000313" key="2">
    <source>
        <dbReference type="EMBL" id="TDP86401.1"/>
    </source>
</evidence>
<evidence type="ECO:0000313" key="3">
    <source>
        <dbReference type="Proteomes" id="UP000294547"/>
    </source>
</evidence>
<dbReference type="Proteomes" id="UP000294547">
    <property type="component" value="Unassembled WGS sequence"/>
</dbReference>
<evidence type="ECO:0000256" key="1">
    <source>
        <dbReference type="SAM" id="SignalP"/>
    </source>
</evidence>
<accession>A0A4R6RIK8</accession>
<dbReference type="RefSeq" id="WP_126537289.1">
    <property type="nucleotide sequence ID" value="NZ_BSPM01000008.1"/>
</dbReference>
<comment type="caution">
    <text evidence="2">The sequence shown here is derived from an EMBL/GenBank/DDBJ whole genome shotgun (WGS) entry which is preliminary data.</text>
</comment>
<evidence type="ECO:0008006" key="4">
    <source>
        <dbReference type="Google" id="ProtNLM"/>
    </source>
</evidence>
<proteinExistence type="predicted"/>
<feature type="chain" id="PRO_5020887474" description="Secreted protein" evidence="1">
    <location>
        <begin position="21"/>
        <end position="167"/>
    </location>
</feature>